<dbReference type="Proteomes" id="UP000183947">
    <property type="component" value="Unassembled WGS sequence"/>
</dbReference>
<dbReference type="PANTHER" id="PTHR48073:SF2">
    <property type="entry name" value="O-SUCCINYLBENZOATE SYNTHASE"/>
    <property type="match status" value="1"/>
</dbReference>
<evidence type="ECO:0000259" key="2">
    <source>
        <dbReference type="SMART" id="SM00922"/>
    </source>
</evidence>
<evidence type="ECO:0000313" key="3">
    <source>
        <dbReference type="EMBL" id="SHL06215.1"/>
    </source>
</evidence>
<protein>
    <submittedName>
        <fullName evidence="3">O-succinylbenzoate synthase</fullName>
    </submittedName>
</protein>
<evidence type="ECO:0000256" key="1">
    <source>
        <dbReference type="ARBA" id="ARBA00022723"/>
    </source>
</evidence>
<dbReference type="InterPro" id="IPR036849">
    <property type="entry name" value="Enolase-like_C_sf"/>
</dbReference>
<dbReference type="PANTHER" id="PTHR48073">
    <property type="entry name" value="O-SUCCINYLBENZOATE SYNTHASE-RELATED"/>
    <property type="match status" value="1"/>
</dbReference>
<dbReference type="SFLD" id="SFLDS00001">
    <property type="entry name" value="Enolase"/>
    <property type="match status" value="1"/>
</dbReference>
<dbReference type="PROSITE" id="PS00909">
    <property type="entry name" value="MR_MLE_2"/>
    <property type="match status" value="1"/>
</dbReference>
<dbReference type="InterPro" id="IPR018110">
    <property type="entry name" value="Mandel_Rmase/mucon_lact_enz_CS"/>
</dbReference>
<dbReference type="SFLD" id="SFLDF00009">
    <property type="entry name" value="o-succinylbenzoate_synthase"/>
    <property type="match status" value="1"/>
</dbReference>
<dbReference type="InterPro" id="IPR029017">
    <property type="entry name" value="Enolase-like_N"/>
</dbReference>
<gene>
    <name evidence="3" type="ORF">SAMN02746009_02062</name>
</gene>
<dbReference type="AlphaFoldDB" id="A0A1M6XK76"/>
<keyword evidence="4" id="KW-1185">Reference proteome</keyword>
<dbReference type="InterPro" id="IPR013342">
    <property type="entry name" value="Mandelate_racemase_C"/>
</dbReference>
<dbReference type="EMBL" id="FRAS01000009">
    <property type="protein sequence ID" value="SHL06215.1"/>
    <property type="molecule type" value="Genomic_DNA"/>
</dbReference>
<dbReference type="Gene3D" id="3.20.20.120">
    <property type="entry name" value="Enolase-like C-terminal domain"/>
    <property type="match status" value="1"/>
</dbReference>
<dbReference type="GO" id="GO:0016854">
    <property type="term" value="F:racemase and epimerase activity"/>
    <property type="evidence" value="ECO:0007669"/>
    <property type="project" value="UniProtKB-ARBA"/>
</dbReference>
<dbReference type="InterPro" id="IPR029065">
    <property type="entry name" value="Enolase_C-like"/>
</dbReference>
<feature type="domain" description="Mandelate racemase/muconate lactonizing enzyme C-terminal" evidence="2">
    <location>
        <begin position="140"/>
        <end position="238"/>
    </location>
</feature>
<organism evidence="3 4">
    <name type="scientific">Hymenobacter psychrotolerans DSM 18569</name>
    <dbReference type="NCBI Taxonomy" id="1121959"/>
    <lineage>
        <taxon>Bacteria</taxon>
        <taxon>Pseudomonadati</taxon>
        <taxon>Bacteroidota</taxon>
        <taxon>Cytophagia</taxon>
        <taxon>Cytophagales</taxon>
        <taxon>Hymenobacteraceae</taxon>
        <taxon>Hymenobacter</taxon>
    </lineage>
</organism>
<proteinExistence type="predicted"/>
<dbReference type="Gene3D" id="3.30.390.10">
    <property type="entry name" value="Enolase-like, N-terminal domain"/>
    <property type="match status" value="1"/>
</dbReference>
<dbReference type="OrthoDB" id="9766759at2"/>
<dbReference type="SUPFAM" id="SSF54826">
    <property type="entry name" value="Enolase N-terminal domain-like"/>
    <property type="match status" value="1"/>
</dbReference>
<dbReference type="SFLD" id="SFLDG00180">
    <property type="entry name" value="muconate_cycloisomerase"/>
    <property type="match status" value="1"/>
</dbReference>
<dbReference type="RefSeq" id="WP_073284130.1">
    <property type="nucleotide sequence ID" value="NZ_FRAS01000009.1"/>
</dbReference>
<dbReference type="CDD" id="cd03320">
    <property type="entry name" value="OSBS"/>
    <property type="match status" value="1"/>
</dbReference>
<dbReference type="GO" id="GO:0009063">
    <property type="term" value="P:amino acid catabolic process"/>
    <property type="evidence" value="ECO:0007669"/>
    <property type="project" value="InterPro"/>
</dbReference>
<name>A0A1M6XK76_9BACT</name>
<dbReference type="SUPFAM" id="SSF51604">
    <property type="entry name" value="Enolase C-terminal domain-like"/>
    <property type="match status" value="1"/>
</dbReference>
<dbReference type="STRING" id="1121959.SAMN02746009_02062"/>
<reference evidence="4" key="1">
    <citation type="submission" date="2016-11" db="EMBL/GenBank/DDBJ databases">
        <authorList>
            <person name="Varghese N."/>
            <person name="Submissions S."/>
        </authorList>
    </citation>
    <scope>NUCLEOTIDE SEQUENCE [LARGE SCALE GENOMIC DNA]</scope>
    <source>
        <strain evidence="4">DSM 18569</strain>
    </source>
</reference>
<evidence type="ECO:0000313" key="4">
    <source>
        <dbReference type="Proteomes" id="UP000183947"/>
    </source>
</evidence>
<dbReference type="GO" id="GO:0046872">
    <property type="term" value="F:metal ion binding"/>
    <property type="evidence" value="ECO:0007669"/>
    <property type="project" value="UniProtKB-KW"/>
</dbReference>
<dbReference type="Pfam" id="PF13378">
    <property type="entry name" value="MR_MLE_C"/>
    <property type="match status" value="1"/>
</dbReference>
<dbReference type="SMART" id="SM00922">
    <property type="entry name" value="MR_MLE"/>
    <property type="match status" value="1"/>
</dbReference>
<keyword evidence="1" id="KW-0479">Metal-binding</keyword>
<sequence length="362" mass="39543">MLQLHYSRRTLRFSFPARTSRGALTEHVAWYLHLTDTAHPGAEGLGEAAPLAGLSPDYRPDFEARLAALCETLNQAGLPADAPLEDLLALVPPEWPALRFGLETALLDLYHGGRRQLFDNAFSRGEAGVPINGLIWMGDAAFMREQIRKKLTEGYSCLKLKIGSLDFATELQLLAEIRAEAGPDELTLRVDANGAFAPAEALGKLEQLARFGLHSIEQPIRAGQWAAMAEVCRHSPVPVALDEELIGVTDPARQAALLHETRPAYIILKPTLVGGMAAALEWWQLAEEQNISWWLTSALESNIGLNAISQLAGEYALPDFPQGLGTGQLYHNNLAAPLHIRQGQLHLQPQGAWELPVAGQML</sequence>
<accession>A0A1M6XK76</accession>